<feature type="domain" description="DUF4371" evidence="1">
    <location>
        <begin position="63"/>
        <end position="141"/>
    </location>
</feature>
<sequence>MKYVIDLKNSSQHIDKVINKYTRQEIAENFLRLQASIDRVRILTDQGLPLRGHNEKENSLRRVHESVDNSNNEQMVGVLRYVNQVGFIQERILDLIYVRNTKAETVKDVIFFLLNEHELRVNNIRGQDYDGASIMSGRFNGLRALISNECRFSYRVYCFAHQFQLTLIAVAREATFSGGHFRTLLRVYENCSHQLVLHWRIYMMDGNNFSARGCEGAYKTVTSFEFVFVLHMMKEILETSHDLCQLLQQKSQYRLNTMDLLRSTKVQIQLLKDVGWEQFIEKVKLFC</sequence>
<reference evidence="2 3" key="1">
    <citation type="submission" date="2024-01" db="EMBL/GenBank/DDBJ databases">
        <title>The complete chloroplast genome sequence of Lithospermum erythrorhizon: insights into the phylogenetic relationship among Boraginaceae species and the maternal lineages of purple gromwells.</title>
        <authorList>
            <person name="Okada T."/>
            <person name="Watanabe K."/>
        </authorList>
    </citation>
    <scope>NUCLEOTIDE SEQUENCE [LARGE SCALE GENOMIC DNA]</scope>
</reference>
<dbReference type="AlphaFoldDB" id="A0AAV3R708"/>
<accession>A0AAV3R708</accession>
<protein>
    <recommendedName>
        <fullName evidence="1">DUF4371 domain-containing protein</fullName>
    </recommendedName>
</protein>
<gene>
    <name evidence="2" type="ORF">LIER_40998</name>
</gene>
<organism evidence="2 3">
    <name type="scientific">Lithospermum erythrorhizon</name>
    <name type="common">Purple gromwell</name>
    <name type="synonym">Lithospermum officinale var. erythrorhizon</name>
    <dbReference type="NCBI Taxonomy" id="34254"/>
    <lineage>
        <taxon>Eukaryota</taxon>
        <taxon>Viridiplantae</taxon>
        <taxon>Streptophyta</taxon>
        <taxon>Embryophyta</taxon>
        <taxon>Tracheophyta</taxon>
        <taxon>Spermatophyta</taxon>
        <taxon>Magnoliopsida</taxon>
        <taxon>eudicotyledons</taxon>
        <taxon>Gunneridae</taxon>
        <taxon>Pentapetalae</taxon>
        <taxon>asterids</taxon>
        <taxon>lamiids</taxon>
        <taxon>Boraginales</taxon>
        <taxon>Boraginaceae</taxon>
        <taxon>Boraginoideae</taxon>
        <taxon>Lithospermeae</taxon>
        <taxon>Lithospermum</taxon>
    </lineage>
</organism>
<keyword evidence="3" id="KW-1185">Reference proteome</keyword>
<dbReference type="PANTHER" id="PTHR11697">
    <property type="entry name" value="GENERAL TRANSCRIPTION FACTOR 2-RELATED ZINC FINGER PROTEIN"/>
    <property type="match status" value="1"/>
</dbReference>
<proteinExistence type="predicted"/>
<dbReference type="Proteomes" id="UP001454036">
    <property type="component" value="Unassembled WGS sequence"/>
</dbReference>
<comment type="caution">
    <text evidence="2">The sequence shown here is derived from an EMBL/GenBank/DDBJ whole genome shotgun (WGS) entry which is preliminary data.</text>
</comment>
<dbReference type="PANTHER" id="PTHR11697:SF230">
    <property type="entry name" value="ZINC FINGER, MYM DOMAIN CONTAINING 1"/>
    <property type="match status" value="1"/>
</dbReference>
<dbReference type="InterPro" id="IPR055298">
    <property type="entry name" value="AtLOH3-like"/>
</dbReference>
<evidence type="ECO:0000313" key="2">
    <source>
        <dbReference type="EMBL" id="GAA0170673.1"/>
    </source>
</evidence>
<dbReference type="Pfam" id="PF14291">
    <property type="entry name" value="DUF4371"/>
    <property type="match status" value="1"/>
</dbReference>
<dbReference type="InterPro" id="IPR025398">
    <property type="entry name" value="DUF4371"/>
</dbReference>
<name>A0AAV3R708_LITER</name>
<evidence type="ECO:0000259" key="1">
    <source>
        <dbReference type="Pfam" id="PF14291"/>
    </source>
</evidence>
<dbReference type="EMBL" id="BAABME010024678">
    <property type="protein sequence ID" value="GAA0170673.1"/>
    <property type="molecule type" value="Genomic_DNA"/>
</dbReference>
<evidence type="ECO:0000313" key="3">
    <source>
        <dbReference type="Proteomes" id="UP001454036"/>
    </source>
</evidence>